<dbReference type="Proteomes" id="UP000708148">
    <property type="component" value="Unassembled WGS sequence"/>
</dbReference>
<accession>A0A8S1JIS6</accession>
<dbReference type="GO" id="GO:0006355">
    <property type="term" value="P:regulation of DNA-templated transcription"/>
    <property type="evidence" value="ECO:0007669"/>
    <property type="project" value="InterPro"/>
</dbReference>
<feature type="domain" description="YEATS" evidence="5">
    <location>
        <begin position="21"/>
        <end position="164"/>
    </location>
</feature>
<proteinExistence type="predicted"/>
<keyword evidence="7" id="KW-1185">Reference proteome</keyword>
<dbReference type="InterPro" id="IPR005033">
    <property type="entry name" value="YEATS"/>
</dbReference>
<dbReference type="CDD" id="cd16910">
    <property type="entry name" value="YEATS_TFIID14_like"/>
    <property type="match status" value="1"/>
</dbReference>
<dbReference type="InterPro" id="IPR055129">
    <property type="entry name" value="YEATS_dom"/>
</dbReference>
<comment type="caution">
    <text evidence="6">The sequence shown here is derived from an EMBL/GenBank/DDBJ whole genome shotgun (WGS) entry which is preliminary data.</text>
</comment>
<dbReference type="EMBL" id="CAJHUC010003034">
    <property type="protein sequence ID" value="CAD7705147.1"/>
    <property type="molecule type" value="Genomic_DNA"/>
</dbReference>
<gene>
    <name evidence="6" type="ORF">OSTQU699_LOCUS10502</name>
</gene>
<evidence type="ECO:0000259" key="5">
    <source>
        <dbReference type="PROSITE" id="PS51037"/>
    </source>
</evidence>
<sequence>MAQPAKTEEPATFVDYQGITRVRGAEYVLPICVGTVGFWLGKKASEEKSHRWTVYVRGPRGMDISHAVHSVTFRLHPSFTDPERVLTSAPFELTEMGWGEFDIVVVVRFSLDSHGGEIEMTRRLKLYSEENSTQSTKKPVIREQYEEIVFSEPPVDFYKRVTSMKVGSAPESEITPHLPQYDEQHDLEKIRAARMRVASSLKKKLEGKAAGR</sequence>
<evidence type="ECO:0000313" key="6">
    <source>
        <dbReference type="EMBL" id="CAD7705147.1"/>
    </source>
</evidence>
<dbReference type="OrthoDB" id="16041at2759"/>
<evidence type="ECO:0000313" key="7">
    <source>
        <dbReference type="Proteomes" id="UP000708148"/>
    </source>
</evidence>
<protein>
    <recommendedName>
        <fullName evidence="5">YEATS domain-containing protein</fullName>
    </recommendedName>
</protein>
<keyword evidence="3 4" id="KW-0539">Nucleus</keyword>
<keyword evidence="1" id="KW-0805">Transcription regulation</keyword>
<keyword evidence="2" id="KW-0804">Transcription</keyword>
<dbReference type="GO" id="GO:0005634">
    <property type="term" value="C:nucleus"/>
    <property type="evidence" value="ECO:0007669"/>
    <property type="project" value="UniProtKB-SubCell"/>
</dbReference>
<name>A0A8S1JIS6_9CHLO</name>
<dbReference type="InterPro" id="IPR038704">
    <property type="entry name" value="YEAST_sf"/>
</dbReference>
<organism evidence="6 7">
    <name type="scientific">Ostreobium quekettii</name>
    <dbReference type="NCBI Taxonomy" id="121088"/>
    <lineage>
        <taxon>Eukaryota</taxon>
        <taxon>Viridiplantae</taxon>
        <taxon>Chlorophyta</taxon>
        <taxon>core chlorophytes</taxon>
        <taxon>Ulvophyceae</taxon>
        <taxon>TCBD clade</taxon>
        <taxon>Bryopsidales</taxon>
        <taxon>Ostreobineae</taxon>
        <taxon>Ostreobiaceae</taxon>
        <taxon>Ostreobium</taxon>
    </lineage>
</organism>
<evidence type="ECO:0000256" key="3">
    <source>
        <dbReference type="ARBA" id="ARBA00023242"/>
    </source>
</evidence>
<dbReference type="PANTHER" id="PTHR47573">
    <property type="entry name" value="PROTEIN AF-9 HOMOLOG"/>
    <property type="match status" value="1"/>
</dbReference>
<dbReference type="Pfam" id="PF03366">
    <property type="entry name" value="YEATS"/>
    <property type="match status" value="1"/>
</dbReference>
<evidence type="ECO:0000256" key="4">
    <source>
        <dbReference type="PROSITE-ProRule" id="PRU00376"/>
    </source>
</evidence>
<reference evidence="6" key="1">
    <citation type="submission" date="2020-12" db="EMBL/GenBank/DDBJ databases">
        <authorList>
            <person name="Iha C."/>
        </authorList>
    </citation>
    <scope>NUCLEOTIDE SEQUENCE</scope>
</reference>
<dbReference type="PANTHER" id="PTHR47573:SF1">
    <property type="entry name" value="PROTEIN AF-9 HOMOLOG"/>
    <property type="match status" value="1"/>
</dbReference>
<dbReference type="AlphaFoldDB" id="A0A8S1JIS6"/>
<comment type="subcellular location">
    <subcellularLocation>
        <location evidence="4">Nucleus</location>
    </subcellularLocation>
</comment>
<dbReference type="Gene3D" id="2.60.40.1970">
    <property type="entry name" value="YEATS domain"/>
    <property type="match status" value="1"/>
</dbReference>
<evidence type="ECO:0000256" key="2">
    <source>
        <dbReference type="ARBA" id="ARBA00023163"/>
    </source>
</evidence>
<dbReference type="PROSITE" id="PS51037">
    <property type="entry name" value="YEATS"/>
    <property type="match status" value="1"/>
</dbReference>
<evidence type="ECO:0000256" key="1">
    <source>
        <dbReference type="ARBA" id="ARBA00023015"/>
    </source>
</evidence>